<dbReference type="InterPro" id="IPR025202">
    <property type="entry name" value="PLD-like_dom"/>
</dbReference>
<evidence type="ECO:0000256" key="2">
    <source>
        <dbReference type="ARBA" id="ARBA00022737"/>
    </source>
</evidence>
<keyword evidence="4" id="KW-0443">Lipid metabolism</keyword>
<dbReference type="EMBL" id="BOPG01000012">
    <property type="protein sequence ID" value="GIJ54766.1"/>
    <property type="molecule type" value="Genomic_DNA"/>
</dbReference>
<sequence>MEEEWIADVPASYPVRGGNLVRAWVDGLPAFTRICEVIESARSSVWITVTILRDGFALPGGRGGLFDVLDAAVARGLDVRVLFWRHGPETEQFGPIVFSGSVEQRRFLAARGSAVKIRWDRAGHGFAQHQKSWIVDAGQPTEVAFVGGINCNPQAVVHKGHPEPRSTHDAYLELAGPSATDVRHNFVQRWNAATERHRDDGRWPVDGADDLAFPDAVGPHRGDSVVQIQRTIHPGTIEDAHPAPGADAFPIAAGERSILHQYLAAITGARRTIYLENQYFGEESVIGALTDACDRGVTVIAVVPTEPDGGTIATLRSMRSALASRPTFLLAGLVAGGGDPRPVYVHDKLMIVDDAWVTIGSANIHRASLHGNAEINASVWDPDFARALRTELFAEHLDEDTGALSGPDAMHRFTEIATANTVGPAAARRGLAVVLDPRTY</sequence>
<gene>
    <name evidence="6" type="ORF">Vau01_022820</name>
</gene>
<proteinExistence type="predicted"/>
<dbReference type="InterPro" id="IPR001736">
    <property type="entry name" value="PLipase_D/transphosphatidylase"/>
</dbReference>
<feature type="domain" description="PLD phosphodiesterase" evidence="5">
    <location>
        <begin position="124"/>
        <end position="155"/>
    </location>
</feature>
<keyword evidence="2" id="KW-0677">Repeat</keyword>
<dbReference type="Gene3D" id="3.30.870.10">
    <property type="entry name" value="Endonuclease Chain A"/>
    <property type="match status" value="2"/>
</dbReference>
<evidence type="ECO:0000259" key="5">
    <source>
        <dbReference type="PROSITE" id="PS50035"/>
    </source>
</evidence>
<evidence type="ECO:0000313" key="6">
    <source>
        <dbReference type="EMBL" id="GIJ54766.1"/>
    </source>
</evidence>
<evidence type="ECO:0000256" key="3">
    <source>
        <dbReference type="ARBA" id="ARBA00022801"/>
    </source>
</evidence>
<dbReference type="SMART" id="SM00155">
    <property type="entry name" value="PLDc"/>
    <property type="match status" value="2"/>
</dbReference>
<evidence type="ECO:0000256" key="1">
    <source>
        <dbReference type="ARBA" id="ARBA00000798"/>
    </source>
</evidence>
<dbReference type="GO" id="GO:0004630">
    <property type="term" value="F:phospholipase D activity"/>
    <property type="evidence" value="ECO:0007669"/>
    <property type="project" value="UniProtKB-EC"/>
</dbReference>
<name>A0A8J3YZT1_9ACTN</name>
<dbReference type="PANTHER" id="PTHR18896">
    <property type="entry name" value="PHOSPHOLIPASE D"/>
    <property type="match status" value="1"/>
</dbReference>
<accession>A0A8J3YZT1</accession>
<organism evidence="6 7">
    <name type="scientific">Virgisporangium aurantiacum</name>
    <dbReference type="NCBI Taxonomy" id="175570"/>
    <lineage>
        <taxon>Bacteria</taxon>
        <taxon>Bacillati</taxon>
        <taxon>Actinomycetota</taxon>
        <taxon>Actinomycetes</taxon>
        <taxon>Micromonosporales</taxon>
        <taxon>Micromonosporaceae</taxon>
        <taxon>Virgisporangium</taxon>
    </lineage>
</organism>
<evidence type="ECO:0000313" key="7">
    <source>
        <dbReference type="Proteomes" id="UP000612585"/>
    </source>
</evidence>
<dbReference type="GO" id="GO:0009395">
    <property type="term" value="P:phospholipid catabolic process"/>
    <property type="evidence" value="ECO:0007669"/>
    <property type="project" value="TreeGrafter"/>
</dbReference>
<dbReference type="AlphaFoldDB" id="A0A8J3YZT1"/>
<dbReference type="PROSITE" id="PS50035">
    <property type="entry name" value="PLD"/>
    <property type="match status" value="2"/>
</dbReference>
<dbReference type="SUPFAM" id="SSF56024">
    <property type="entry name" value="Phospholipase D/nuclease"/>
    <property type="match status" value="2"/>
</dbReference>
<comment type="catalytic activity">
    <reaction evidence="1">
        <text>a 1,2-diacyl-sn-glycero-3-phosphocholine + H2O = a 1,2-diacyl-sn-glycero-3-phosphate + choline + H(+)</text>
        <dbReference type="Rhea" id="RHEA:14445"/>
        <dbReference type="ChEBI" id="CHEBI:15354"/>
        <dbReference type="ChEBI" id="CHEBI:15377"/>
        <dbReference type="ChEBI" id="CHEBI:15378"/>
        <dbReference type="ChEBI" id="CHEBI:57643"/>
        <dbReference type="ChEBI" id="CHEBI:58608"/>
        <dbReference type="EC" id="3.1.4.4"/>
    </reaction>
</comment>
<reference evidence="6" key="1">
    <citation type="submission" date="2021-01" db="EMBL/GenBank/DDBJ databases">
        <title>Whole genome shotgun sequence of Virgisporangium aurantiacum NBRC 16421.</title>
        <authorList>
            <person name="Komaki H."/>
            <person name="Tamura T."/>
        </authorList>
    </citation>
    <scope>NUCLEOTIDE SEQUENCE</scope>
    <source>
        <strain evidence="6">NBRC 16421</strain>
    </source>
</reference>
<keyword evidence="3" id="KW-0378">Hydrolase</keyword>
<comment type="caution">
    <text evidence="6">The sequence shown here is derived from an EMBL/GenBank/DDBJ whole genome shotgun (WGS) entry which is preliminary data.</text>
</comment>
<dbReference type="Proteomes" id="UP000612585">
    <property type="component" value="Unassembled WGS sequence"/>
</dbReference>
<dbReference type="InterPro" id="IPR015679">
    <property type="entry name" value="PLipase_D_fam"/>
</dbReference>
<dbReference type="PANTHER" id="PTHR18896:SF76">
    <property type="entry name" value="PHOSPHOLIPASE"/>
    <property type="match status" value="1"/>
</dbReference>
<keyword evidence="7" id="KW-1185">Reference proteome</keyword>
<protein>
    <submittedName>
        <fullName evidence="6">Phospholipase</fullName>
    </submittedName>
</protein>
<feature type="domain" description="PLD phosphodiesterase" evidence="5">
    <location>
        <begin position="341"/>
        <end position="368"/>
    </location>
</feature>
<dbReference type="Pfam" id="PF13091">
    <property type="entry name" value="PLDc_2"/>
    <property type="match status" value="1"/>
</dbReference>
<dbReference type="RefSeq" id="WP_203990360.1">
    <property type="nucleotide sequence ID" value="NZ_BOPG01000012.1"/>
</dbReference>
<evidence type="ECO:0000256" key="4">
    <source>
        <dbReference type="ARBA" id="ARBA00023098"/>
    </source>
</evidence>